<feature type="compositionally biased region" description="Basic and acidic residues" evidence="2">
    <location>
        <begin position="78"/>
        <end position="120"/>
    </location>
</feature>
<feature type="region of interest" description="Disordered" evidence="2">
    <location>
        <begin position="1"/>
        <end position="36"/>
    </location>
</feature>
<protein>
    <recommendedName>
        <fullName evidence="5">DUF4201 domain-containing protein</fullName>
    </recommendedName>
</protein>
<name>A0A1D1UZL5_RAMVA</name>
<feature type="coiled-coil region" evidence="1">
    <location>
        <begin position="294"/>
        <end position="338"/>
    </location>
</feature>
<keyword evidence="1" id="KW-0175">Coiled coil</keyword>
<feature type="compositionally biased region" description="Basic residues" evidence="2">
    <location>
        <begin position="68"/>
        <end position="77"/>
    </location>
</feature>
<evidence type="ECO:0000256" key="1">
    <source>
        <dbReference type="SAM" id="Coils"/>
    </source>
</evidence>
<comment type="caution">
    <text evidence="3">The sequence shown here is derived from an EMBL/GenBank/DDBJ whole genome shotgun (WGS) entry which is preliminary data.</text>
</comment>
<accession>A0A1D1UZL5</accession>
<keyword evidence="4" id="KW-1185">Reference proteome</keyword>
<gene>
    <name evidence="3" type="primary">RvY_06730-1</name>
    <name evidence="3" type="synonym">RvY_06730.1</name>
    <name evidence="3" type="ORF">RvY_06730</name>
</gene>
<evidence type="ECO:0000313" key="4">
    <source>
        <dbReference type="Proteomes" id="UP000186922"/>
    </source>
</evidence>
<reference evidence="3 4" key="1">
    <citation type="journal article" date="2016" name="Nat. Commun.">
        <title>Extremotolerant tardigrade genome and improved radiotolerance of human cultured cells by tardigrade-unique protein.</title>
        <authorList>
            <person name="Hashimoto T."/>
            <person name="Horikawa D.D."/>
            <person name="Saito Y."/>
            <person name="Kuwahara H."/>
            <person name="Kozuka-Hata H."/>
            <person name="Shin-I T."/>
            <person name="Minakuchi Y."/>
            <person name="Ohishi K."/>
            <person name="Motoyama A."/>
            <person name="Aizu T."/>
            <person name="Enomoto A."/>
            <person name="Kondo K."/>
            <person name="Tanaka S."/>
            <person name="Hara Y."/>
            <person name="Koshikawa S."/>
            <person name="Sagara H."/>
            <person name="Miura T."/>
            <person name="Yokobori S."/>
            <person name="Miyagawa K."/>
            <person name="Suzuki Y."/>
            <person name="Kubo T."/>
            <person name="Oyama M."/>
            <person name="Kohara Y."/>
            <person name="Fujiyama A."/>
            <person name="Arakawa K."/>
            <person name="Katayama T."/>
            <person name="Toyoda A."/>
            <person name="Kunieda T."/>
        </authorList>
    </citation>
    <scope>NUCLEOTIDE SEQUENCE [LARGE SCALE GENOMIC DNA]</scope>
    <source>
        <strain evidence="3 4">YOKOZUNA-1</strain>
    </source>
</reference>
<evidence type="ECO:0000313" key="3">
    <source>
        <dbReference type="EMBL" id="GAU95049.1"/>
    </source>
</evidence>
<evidence type="ECO:0000256" key="2">
    <source>
        <dbReference type="SAM" id="MobiDB-lite"/>
    </source>
</evidence>
<evidence type="ECO:0008006" key="5">
    <source>
        <dbReference type="Google" id="ProtNLM"/>
    </source>
</evidence>
<proteinExistence type="predicted"/>
<dbReference type="AlphaFoldDB" id="A0A1D1UZL5"/>
<organism evidence="3 4">
    <name type="scientific">Ramazzottius varieornatus</name>
    <name type="common">Water bear</name>
    <name type="synonym">Tardigrade</name>
    <dbReference type="NCBI Taxonomy" id="947166"/>
    <lineage>
        <taxon>Eukaryota</taxon>
        <taxon>Metazoa</taxon>
        <taxon>Ecdysozoa</taxon>
        <taxon>Tardigrada</taxon>
        <taxon>Eutardigrada</taxon>
        <taxon>Parachela</taxon>
        <taxon>Hypsibioidea</taxon>
        <taxon>Ramazzottiidae</taxon>
        <taxon>Ramazzottius</taxon>
    </lineage>
</organism>
<dbReference type="EMBL" id="BDGG01000003">
    <property type="protein sequence ID" value="GAU95049.1"/>
    <property type="molecule type" value="Genomic_DNA"/>
</dbReference>
<dbReference type="OrthoDB" id="10068817at2759"/>
<dbReference type="Proteomes" id="UP000186922">
    <property type="component" value="Unassembled WGS sequence"/>
</dbReference>
<feature type="region of interest" description="Disordered" evidence="2">
    <location>
        <begin position="61"/>
        <end position="152"/>
    </location>
</feature>
<sequence>MATVAPNAPLLLASVPSTEDPASDSPGIDDSPELSFGYLPADLTVERQAPAALRGKELKRWKEAEKQRVKKEKKLAKIRAEQEKKDAKRRQSESKKDEKRLASDARKAEKERLKEEEKQKKYYKKRGWRWPPQPEVEPGAEVSPPPSSGLEPEADIVIEPEQEIVTGTIRKAKRTLTEEVKDLTLMISGLFDEVQKRRKVVVDLELKNTELSKDVEKEHEVYAALRRDLHGINKDYKKADRDYKKGQKKVVVDKHYLRKNATLQKKIIETNIDLLAEMTVVEEVIPNVCRWLRLDRVNEQKRCIKQLRRRLEKKRKLLAELQKEIAEKEANSNQVCLTSERLQHEMEDKRLFQSQSVGVTHLRSVAYGLSRAQYQSDDVAREVEFSREMNSSQYNAFNNELHWKVFLYREKTQVMQDVVARAFQPKAYLRGKPRAFVADLTDLARKVISQEQKEWLKNQMQLSFTHKNLVVLEYRNLLLEIQHRNARMYNKLVKLRRRVHFALEKRRQYLEDSRCHAEATNIIYV</sequence>